<evidence type="ECO:0000313" key="2">
    <source>
        <dbReference type="EMBL" id="MFC5052855.1"/>
    </source>
</evidence>
<accession>A0ABV9XUD9</accession>
<keyword evidence="1" id="KW-1133">Transmembrane helix</keyword>
<feature type="transmembrane region" description="Helical" evidence="1">
    <location>
        <begin position="35"/>
        <end position="55"/>
    </location>
</feature>
<sequence length="70" mass="7669">MARIRPSKPMALFGAVVGLAILVFGFVNMPKDSGFLYLWMAVGLGVVGFNLWAAFSRRGATHVIEEDRRG</sequence>
<dbReference type="EMBL" id="JBHSJB010000004">
    <property type="protein sequence ID" value="MFC5052855.1"/>
    <property type="molecule type" value="Genomic_DNA"/>
</dbReference>
<evidence type="ECO:0000256" key="1">
    <source>
        <dbReference type="SAM" id="Phobius"/>
    </source>
</evidence>
<proteinExistence type="predicted"/>
<gene>
    <name evidence="2" type="ORF">ACFPFM_03695</name>
</gene>
<protein>
    <submittedName>
        <fullName evidence="2">Uncharacterized protein</fullName>
    </submittedName>
</protein>
<keyword evidence="1" id="KW-0812">Transmembrane</keyword>
<feature type="transmembrane region" description="Helical" evidence="1">
    <location>
        <begin position="12"/>
        <end position="29"/>
    </location>
</feature>
<keyword evidence="1" id="KW-0472">Membrane</keyword>
<reference evidence="3" key="1">
    <citation type="journal article" date="2019" name="Int. J. Syst. Evol. Microbiol.">
        <title>The Global Catalogue of Microorganisms (GCM) 10K type strain sequencing project: providing services to taxonomists for standard genome sequencing and annotation.</title>
        <authorList>
            <consortium name="The Broad Institute Genomics Platform"/>
            <consortium name="The Broad Institute Genome Sequencing Center for Infectious Disease"/>
            <person name="Wu L."/>
            <person name="Ma J."/>
        </authorList>
    </citation>
    <scope>NUCLEOTIDE SEQUENCE [LARGE SCALE GENOMIC DNA]</scope>
    <source>
        <strain evidence="3">KCTC 12848</strain>
    </source>
</reference>
<dbReference type="Proteomes" id="UP001595833">
    <property type="component" value="Unassembled WGS sequence"/>
</dbReference>
<name>A0ABV9XUD9_9PSEU</name>
<dbReference type="RefSeq" id="WP_344037882.1">
    <property type="nucleotide sequence ID" value="NZ_BAAAKE010000009.1"/>
</dbReference>
<evidence type="ECO:0000313" key="3">
    <source>
        <dbReference type="Proteomes" id="UP001595833"/>
    </source>
</evidence>
<organism evidence="2 3">
    <name type="scientific">Saccharothrix xinjiangensis</name>
    <dbReference type="NCBI Taxonomy" id="204798"/>
    <lineage>
        <taxon>Bacteria</taxon>
        <taxon>Bacillati</taxon>
        <taxon>Actinomycetota</taxon>
        <taxon>Actinomycetes</taxon>
        <taxon>Pseudonocardiales</taxon>
        <taxon>Pseudonocardiaceae</taxon>
        <taxon>Saccharothrix</taxon>
    </lineage>
</organism>
<comment type="caution">
    <text evidence="2">The sequence shown here is derived from an EMBL/GenBank/DDBJ whole genome shotgun (WGS) entry which is preliminary data.</text>
</comment>
<keyword evidence="3" id="KW-1185">Reference proteome</keyword>